<dbReference type="AlphaFoldDB" id="A0A4Y3KAC0"/>
<feature type="region of interest" description="Disordered" evidence="1">
    <location>
        <begin position="34"/>
        <end position="57"/>
    </location>
</feature>
<proteinExistence type="predicted"/>
<keyword evidence="4" id="KW-1185">Reference proteome</keyword>
<feature type="signal peptide" evidence="2">
    <location>
        <begin position="1"/>
        <end position="19"/>
    </location>
</feature>
<keyword evidence="2" id="KW-0732">Signal</keyword>
<accession>A0A4Y3KAC0</accession>
<feature type="chain" id="PRO_5039165979" description="SH3b domain-containing protein" evidence="2">
    <location>
        <begin position="20"/>
        <end position="234"/>
    </location>
</feature>
<dbReference type="EMBL" id="BJLP01000029">
    <property type="protein sequence ID" value="GEA81431.1"/>
    <property type="molecule type" value="Genomic_DNA"/>
</dbReference>
<name>A0A4Y3KAC0_CELUD</name>
<evidence type="ECO:0000256" key="2">
    <source>
        <dbReference type="SAM" id="SignalP"/>
    </source>
</evidence>
<protein>
    <recommendedName>
        <fullName evidence="5">SH3b domain-containing protein</fullName>
    </recommendedName>
</protein>
<gene>
    <name evidence="3" type="ORF">CUD01_18750</name>
</gene>
<dbReference type="Proteomes" id="UP000315842">
    <property type="component" value="Unassembled WGS sequence"/>
</dbReference>
<comment type="caution">
    <text evidence="3">The sequence shown here is derived from an EMBL/GenBank/DDBJ whole genome shotgun (WGS) entry which is preliminary data.</text>
</comment>
<sequence>MAAVIAAVLALLATPTSNAVAVAPGESFPGYAYDGTRASEPFDDTAAERGPPGPNDRAMTYDAVDRWSHGASASPDIATPGPTRTYTAPGGPPQVVEAAGKTQAGARADVGGLSSLARAGVAANTARAADAVPNPTPVYRPNGAPDRSSPWYVSYRDADGNVQTVGNLNGVHAEVRIQQMQPGAPMSRPFGWRTLDSSAGPQWVEGTVCRGCQVYPRSLFPPGTGGAPGGPWGD</sequence>
<evidence type="ECO:0000313" key="4">
    <source>
        <dbReference type="Proteomes" id="UP000315842"/>
    </source>
</evidence>
<organism evidence="3 4">
    <name type="scientific">Cellulomonas uda</name>
    <dbReference type="NCBI Taxonomy" id="1714"/>
    <lineage>
        <taxon>Bacteria</taxon>
        <taxon>Bacillati</taxon>
        <taxon>Actinomycetota</taxon>
        <taxon>Actinomycetes</taxon>
        <taxon>Micrococcales</taxon>
        <taxon>Cellulomonadaceae</taxon>
        <taxon>Cellulomonas</taxon>
    </lineage>
</organism>
<evidence type="ECO:0000256" key="1">
    <source>
        <dbReference type="SAM" id="MobiDB-lite"/>
    </source>
</evidence>
<evidence type="ECO:0000313" key="3">
    <source>
        <dbReference type="EMBL" id="GEA81431.1"/>
    </source>
</evidence>
<evidence type="ECO:0008006" key="5">
    <source>
        <dbReference type="Google" id="ProtNLM"/>
    </source>
</evidence>
<reference evidence="3 4" key="1">
    <citation type="submission" date="2019-06" db="EMBL/GenBank/DDBJ databases">
        <title>Whole genome shotgun sequence of Cellulomonas uda NBRC 3747.</title>
        <authorList>
            <person name="Hosoyama A."/>
            <person name="Uohara A."/>
            <person name="Ohji S."/>
            <person name="Ichikawa N."/>
        </authorList>
    </citation>
    <scope>NUCLEOTIDE SEQUENCE [LARGE SCALE GENOMIC DNA]</scope>
    <source>
        <strain evidence="3 4">NBRC 3747</strain>
    </source>
</reference>